<feature type="domain" description="Glucose receptor Git3-like N-terminal" evidence="7">
    <location>
        <begin position="27"/>
        <end position="215"/>
    </location>
</feature>
<dbReference type="EMBL" id="JASNWA010000006">
    <property type="protein sequence ID" value="KAK3174706.1"/>
    <property type="molecule type" value="Genomic_DNA"/>
</dbReference>
<evidence type="ECO:0000256" key="4">
    <source>
        <dbReference type="ARBA" id="ARBA00023136"/>
    </source>
</evidence>
<reference evidence="8" key="1">
    <citation type="submission" date="2022-11" db="EMBL/GenBank/DDBJ databases">
        <title>Chromosomal genome sequence assembly and mating type (MAT) locus characterization of the leprose asexual lichenized fungus Lepraria neglecta (Nyl.) Erichsen.</title>
        <authorList>
            <person name="Allen J.L."/>
            <person name="Pfeffer B."/>
        </authorList>
    </citation>
    <scope>NUCLEOTIDE SEQUENCE</scope>
    <source>
        <strain evidence="8">Allen 5258</strain>
    </source>
</reference>
<comment type="subcellular location">
    <subcellularLocation>
        <location evidence="1">Membrane</location>
        <topology evidence="1">Multi-pass membrane protein</topology>
    </subcellularLocation>
</comment>
<dbReference type="GO" id="GO:0004930">
    <property type="term" value="F:G protein-coupled receptor activity"/>
    <property type="evidence" value="ECO:0007669"/>
    <property type="project" value="TreeGrafter"/>
</dbReference>
<evidence type="ECO:0000259" key="7">
    <source>
        <dbReference type="Pfam" id="PF11710"/>
    </source>
</evidence>
<evidence type="ECO:0000256" key="2">
    <source>
        <dbReference type="ARBA" id="ARBA00022692"/>
    </source>
</evidence>
<dbReference type="Proteomes" id="UP001276659">
    <property type="component" value="Unassembled WGS sequence"/>
</dbReference>
<feature type="transmembrane region" description="Helical" evidence="6">
    <location>
        <begin position="29"/>
        <end position="48"/>
    </location>
</feature>
<feature type="transmembrane region" description="Helical" evidence="6">
    <location>
        <begin position="97"/>
        <end position="121"/>
    </location>
</feature>
<keyword evidence="3 6" id="KW-1133">Transmembrane helix</keyword>
<dbReference type="GO" id="GO:0007189">
    <property type="term" value="P:adenylate cyclase-activating G protein-coupled receptor signaling pathway"/>
    <property type="evidence" value="ECO:0007669"/>
    <property type="project" value="TreeGrafter"/>
</dbReference>
<name>A0AAE0DLY7_9LECA</name>
<organism evidence="8 9">
    <name type="scientific">Lepraria neglecta</name>
    <dbReference type="NCBI Taxonomy" id="209136"/>
    <lineage>
        <taxon>Eukaryota</taxon>
        <taxon>Fungi</taxon>
        <taxon>Dikarya</taxon>
        <taxon>Ascomycota</taxon>
        <taxon>Pezizomycotina</taxon>
        <taxon>Lecanoromycetes</taxon>
        <taxon>OSLEUM clade</taxon>
        <taxon>Lecanoromycetidae</taxon>
        <taxon>Lecanorales</taxon>
        <taxon>Lecanorineae</taxon>
        <taxon>Stereocaulaceae</taxon>
        <taxon>Lepraria</taxon>
    </lineage>
</organism>
<evidence type="ECO:0000256" key="6">
    <source>
        <dbReference type="SAM" id="Phobius"/>
    </source>
</evidence>
<evidence type="ECO:0000256" key="1">
    <source>
        <dbReference type="ARBA" id="ARBA00004141"/>
    </source>
</evidence>
<dbReference type="GO" id="GO:0005886">
    <property type="term" value="C:plasma membrane"/>
    <property type="evidence" value="ECO:0007669"/>
    <property type="project" value="TreeGrafter"/>
</dbReference>
<dbReference type="SUPFAM" id="SSF81321">
    <property type="entry name" value="Family A G protein-coupled receptor-like"/>
    <property type="match status" value="1"/>
</dbReference>
<dbReference type="PANTHER" id="PTHR23112:SF37">
    <property type="entry name" value="G PROTEIN-COUPLED RECEPTOR GPR1"/>
    <property type="match status" value="1"/>
</dbReference>
<dbReference type="AlphaFoldDB" id="A0AAE0DLY7"/>
<feature type="transmembrane region" description="Helical" evidence="6">
    <location>
        <begin position="142"/>
        <end position="160"/>
    </location>
</feature>
<feature type="region of interest" description="Disordered" evidence="5">
    <location>
        <begin position="229"/>
        <end position="280"/>
    </location>
</feature>
<dbReference type="Gene3D" id="1.20.1070.10">
    <property type="entry name" value="Rhodopsin 7-helix transmembrane proteins"/>
    <property type="match status" value="1"/>
</dbReference>
<dbReference type="PANTHER" id="PTHR23112">
    <property type="entry name" value="G PROTEIN-COUPLED RECEPTOR 157-RELATED"/>
    <property type="match status" value="1"/>
</dbReference>
<dbReference type="Pfam" id="PF11710">
    <property type="entry name" value="Git3"/>
    <property type="match status" value="1"/>
</dbReference>
<feature type="compositionally biased region" description="Basic residues" evidence="5">
    <location>
        <begin position="269"/>
        <end position="279"/>
    </location>
</feature>
<gene>
    <name evidence="8" type="ORF">OEA41_001952</name>
</gene>
<comment type="caution">
    <text evidence="8">The sequence shown here is derived from an EMBL/GenBank/DDBJ whole genome shotgun (WGS) entry which is preliminary data.</text>
</comment>
<keyword evidence="2 6" id="KW-0812">Transmembrane</keyword>
<evidence type="ECO:0000313" key="9">
    <source>
        <dbReference type="Proteomes" id="UP001276659"/>
    </source>
</evidence>
<keyword evidence="9" id="KW-1185">Reference proteome</keyword>
<evidence type="ECO:0000313" key="8">
    <source>
        <dbReference type="EMBL" id="KAK3174706.1"/>
    </source>
</evidence>
<dbReference type="InterPro" id="IPR023041">
    <property type="entry name" value="Glucose_rcpt_Git3-like_N"/>
</dbReference>
<feature type="transmembrane region" description="Helical" evidence="6">
    <location>
        <begin position="180"/>
        <end position="208"/>
    </location>
</feature>
<feature type="transmembrane region" description="Helical" evidence="6">
    <location>
        <begin position="60"/>
        <end position="77"/>
    </location>
</feature>
<proteinExistence type="predicted"/>
<protein>
    <recommendedName>
        <fullName evidence="7">Glucose receptor Git3-like N-terminal domain-containing protein</fullName>
    </recommendedName>
</protein>
<accession>A0AAE0DLY7</accession>
<keyword evidence="4 6" id="KW-0472">Membrane</keyword>
<evidence type="ECO:0000256" key="3">
    <source>
        <dbReference type="ARBA" id="ARBA00022989"/>
    </source>
</evidence>
<evidence type="ECO:0000256" key="5">
    <source>
        <dbReference type="SAM" id="MobiDB-lite"/>
    </source>
</evidence>
<sequence length="310" mass="34506">MPSQAFGSPISTSIKVNNYTKHEKHIQQILAATFASTSILAGLVAFYWFARMKRNFRHHLIMLLIASDMFKAIWYFVPAILTLAHGHPISNGFCQGGGFLLATGLEASDFIILLIAIHTALSVLCPRKITQESGLFPFRYQAYACWAVFSILLPGLAFANAHNNGYISQGTFCYLPVRPIWYRLALSWVPRYAILIIILAIYISIYIYTKSKFGDFDIDFSSSSVTSADRSQSKTSENGFRPQAPATDKGLQPTAPRSQASPAEDTSKKKGKVPKRPSLTHRPSWLKYSFSRSAPMAVVNIRWAITPACI</sequence>